<dbReference type="Proteomes" id="UP000230119">
    <property type="component" value="Unassembled WGS sequence"/>
</dbReference>
<accession>A0A2M7BTV7</accession>
<evidence type="ECO:0000259" key="2">
    <source>
        <dbReference type="PROSITE" id="PS50164"/>
    </source>
</evidence>
<gene>
    <name evidence="3" type="ORF">COS52_00290</name>
</gene>
<dbReference type="SMART" id="SM00465">
    <property type="entry name" value="GIYc"/>
    <property type="match status" value="1"/>
</dbReference>
<dbReference type="EMBL" id="PEVA01000011">
    <property type="protein sequence ID" value="PIV08905.1"/>
    <property type="molecule type" value="Genomic_DNA"/>
</dbReference>
<evidence type="ECO:0000313" key="4">
    <source>
        <dbReference type="Proteomes" id="UP000230119"/>
    </source>
</evidence>
<dbReference type="PANTHER" id="PTHR34477:SF1">
    <property type="entry name" value="UPF0213 PROTEIN YHBQ"/>
    <property type="match status" value="1"/>
</dbReference>
<organism evidence="3 4">
    <name type="scientific">Candidatus Roizmanbacteria bacterium CG03_land_8_20_14_0_80_39_12</name>
    <dbReference type="NCBI Taxonomy" id="1974847"/>
    <lineage>
        <taxon>Bacteria</taxon>
        <taxon>Candidatus Roizmaniibacteriota</taxon>
    </lineage>
</organism>
<dbReference type="Gene3D" id="3.40.1440.10">
    <property type="entry name" value="GIY-YIG endonuclease"/>
    <property type="match status" value="1"/>
</dbReference>
<dbReference type="InterPro" id="IPR050190">
    <property type="entry name" value="UPF0213_domain"/>
</dbReference>
<evidence type="ECO:0000313" key="3">
    <source>
        <dbReference type="EMBL" id="PIV08905.1"/>
    </source>
</evidence>
<dbReference type="InterPro" id="IPR000305">
    <property type="entry name" value="GIY-YIG_endonuc"/>
</dbReference>
<feature type="domain" description="GIY-YIG" evidence="2">
    <location>
        <begin position="2"/>
        <end position="77"/>
    </location>
</feature>
<comment type="caution">
    <text evidence="3">The sequence shown here is derived from an EMBL/GenBank/DDBJ whole genome shotgun (WGS) entry which is preliminary data.</text>
</comment>
<sequence>MKKYAVYIIRTADNYLYTGITSDLDRRYQEHMNGIKSCLKYKKRPFNISYVEYFKSLKEAAKREKEIKGWRREKKENIIRKLALSSRATKS</sequence>
<reference evidence="4" key="1">
    <citation type="submission" date="2017-09" db="EMBL/GenBank/DDBJ databases">
        <title>Depth-based differentiation of microbial function through sediment-hosted aquifers and enrichment of novel symbionts in the deep terrestrial subsurface.</title>
        <authorList>
            <person name="Probst A.J."/>
            <person name="Ladd B."/>
            <person name="Jarett J.K."/>
            <person name="Geller-Mcgrath D.E."/>
            <person name="Sieber C.M.K."/>
            <person name="Emerson J.B."/>
            <person name="Anantharaman K."/>
            <person name="Thomas B.C."/>
            <person name="Malmstrom R."/>
            <person name="Stieglmeier M."/>
            <person name="Klingl A."/>
            <person name="Woyke T."/>
            <person name="Ryan C.M."/>
            <person name="Banfield J.F."/>
        </authorList>
    </citation>
    <scope>NUCLEOTIDE SEQUENCE [LARGE SCALE GENOMIC DNA]</scope>
</reference>
<dbReference type="PANTHER" id="PTHR34477">
    <property type="entry name" value="UPF0213 PROTEIN YHBQ"/>
    <property type="match status" value="1"/>
</dbReference>
<name>A0A2M7BTV7_9BACT</name>
<dbReference type="CDD" id="cd10456">
    <property type="entry name" value="GIY-YIG_UPF0213"/>
    <property type="match status" value="1"/>
</dbReference>
<dbReference type="AlphaFoldDB" id="A0A2M7BTV7"/>
<proteinExistence type="inferred from homology"/>
<dbReference type="PROSITE" id="PS50164">
    <property type="entry name" value="GIY_YIG"/>
    <property type="match status" value="1"/>
</dbReference>
<dbReference type="Pfam" id="PF01541">
    <property type="entry name" value="GIY-YIG"/>
    <property type="match status" value="1"/>
</dbReference>
<evidence type="ECO:0000256" key="1">
    <source>
        <dbReference type="ARBA" id="ARBA00007435"/>
    </source>
</evidence>
<dbReference type="InterPro" id="IPR035901">
    <property type="entry name" value="GIY-YIG_endonuc_sf"/>
</dbReference>
<protein>
    <recommendedName>
        <fullName evidence="2">GIY-YIG domain-containing protein</fullName>
    </recommendedName>
</protein>
<comment type="similarity">
    <text evidence="1">Belongs to the UPF0213 family.</text>
</comment>
<dbReference type="SUPFAM" id="SSF82771">
    <property type="entry name" value="GIY-YIG endonuclease"/>
    <property type="match status" value="1"/>
</dbReference>